<keyword evidence="2" id="KW-1185">Reference proteome</keyword>
<accession>A0A392MKC8</accession>
<evidence type="ECO:0000313" key="2">
    <source>
        <dbReference type="Proteomes" id="UP000265520"/>
    </source>
</evidence>
<name>A0A392MKC8_9FABA</name>
<proteinExistence type="predicted"/>
<dbReference type="GO" id="GO:0032259">
    <property type="term" value="P:methylation"/>
    <property type="evidence" value="ECO:0007669"/>
    <property type="project" value="UniProtKB-KW"/>
</dbReference>
<keyword evidence="1" id="KW-0808">Transferase</keyword>
<dbReference type="AlphaFoldDB" id="A0A392MKC8"/>
<dbReference type="PANTHER" id="PTHR47087">
    <property type="entry name" value="METHIONINE S-METHYLTRANSFERASE"/>
    <property type="match status" value="1"/>
</dbReference>
<evidence type="ECO:0000313" key="1">
    <source>
        <dbReference type="EMBL" id="MCH87940.1"/>
    </source>
</evidence>
<protein>
    <submittedName>
        <fullName evidence="1">Methionine S-methyltransferase-like</fullName>
    </submittedName>
</protein>
<comment type="caution">
    <text evidence="1">The sequence shown here is derived from an EMBL/GenBank/DDBJ whole genome shotgun (WGS) entry which is preliminary data.</text>
</comment>
<dbReference type="EMBL" id="LXQA010013191">
    <property type="protein sequence ID" value="MCH87940.1"/>
    <property type="molecule type" value="Genomic_DNA"/>
</dbReference>
<dbReference type="PANTHER" id="PTHR47087:SF1">
    <property type="entry name" value="METHIONINE S-METHYLTRANSFERASE"/>
    <property type="match status" value="1"/>
</dbReference>
<keyword evidence="1" id="KW-0489">Methyltransferase</keyword>
<gene>
    <name evidence="1" type="ORF">A2U01_0008821</name>
</gene>
<organism evidence="1 2">
    <name type="scientific">Trifolium medium</name>
    <dbReference type="NCBI Taxonomy" id="97028"/>
    <lineage>
        <taxon>Eukaryota</taxon>
        <taxon>Viridiplantae</taxon>
        <taxon>Streptophyta</taxon>
        <taxon>Embryophyta</taxon>
        <taxon>Tracheophyta</taxon>
        <taxon>Spermatophyta</taxon>
        <taxon>Magnoliopsida</taxon>
        <taxon>eudicotyledons</taxon>
        <taxon>Gunneridae</taxon>
        <taxon>Pentapetalae</taxon>
        <taxon>rosids</taxon>
        <taxon>fabids</taxon>
        <taxon>Fabales</taxon>
        <taxon>Fabaceae</taxon>
        <taxon>Papilionoideae</taxon>
        <taxon>50 kb inversion clade</taxon>
        <taxon>NPAAA clade</taxon>
        <taxon>Hologalegina</taxon>
        <taxon>IRL clade</taxon>
        <taxon>Trifolieae</taxon>
        <taxon>Trifolium</taxon>
    </lineage>
</organism>
<reference evidence="1 2" key="1">
    <citation type="journal article" date="2018" name="Front. Plant Sci.">
        <title>Red Clover (Trifolium pratense) and Zigzag Clover (T. medium) - A Picture of Genomic Similarities and Differences.</title>
        <authorList>
            <person name="Dluhosova J."/>
            <person name="Istvanek J."/>
            <person name="Nedelnik J."/>
            <person name="Repkova J."/>
        </authorList>
    </citation>
    <scope>NUCLEOTIDE SEQUENCE [LARGE SCALE GENOMIC DNA]</scope>
    <source>
        <strain evidence="2">cv. 10/8</strain>
        <tissue evidence="1">Leaf</tissue>
    </source>
</reference>
<dbReference type="GO" id="GO:0008168">
    <property type="term" value="F:methyltransferase activity"/>
    <property type="evidence" value="ECO:0007669"/>
    <property type="project" value="UniProtKB-KW"/>
</dbReference>
<sequence length="154" mass="16779">AFVHLLDTTRDVGSRLFLDMSDHFELSSLPGSNGVLKYLSASPLPSHAAIICGLVKNKVYPDLEVAFVISEEESLFNALSKTVELLEGNTALISQYYYGCIFHELLSFQLACRRAPSEGMDVVNCEPNGVLISALIGEKDNSGSILLNEKNIKA</sequence>
<feature type="non-terminal residue" evidence="1">
    <location>
        <position position="1"/>
    </location>
</feature>
<dbReference type="Proteomes" id="UP000265520">
    <property type="component" value="Unassembled WGS sequence"/>
</dbReference>